<dbReference type="Proteomes" id="UP000566819">
    <property type="component" value="Unassembled WGS sequence"/>
</dbReference>
<evidence type="ECO:0000256" key="1">
    <source>
        <dbReference type="ARBA" id="ARBA00005375"/>
    </source>
</evidence>
<gene>
    <name evidence="3" type="ORF">G7Y89_g5365</name>
</gene>
<feature type="chain" id="PRO_5034477387" description="Acid phosphatase" evidence="2">
    <location>
        <begin position="18"/>
        <end position="468"/>
    </location>
</feature>
<sequence length="468" mass="51283">MFSKAIIIVAGARLALGFTPLETFYPPGLNDTSYISNSSIGTYGGVYQAPTREASTSAAYGTYDYCTMPHPRAQEYPLPGPVAKGTVKAKIVYLEYLQRHQRRTPYNILPGGENQAYNCDDFLPYLYGGASSGGPNPLPVYGKTYSDSSNPFLEGYVNGTCQFPQLTIGGFLDGVQHGEDLSAVYGDKLGLFPSSPDSGKVWFRSSESPLTQQSAGGVLRGVWPNYQGALPLHQQTSSVDTVNEGYSCSAISSTLSKIESTTEWSDHLSVTATLRSELATMLGASSSSWQDTFDHFSDNFQGRLCNGYALPCNVQNTSDCVSTAQADEVFRAGDWEWNYYWRANPYAQQYIQLVEGLFIGEILTHFQAVKNGKAGEMKYSHTFVHDGDIGPVLGALGINVLRWPAMGSNIAFEIWQTEDRNSTFYARVLYSGQPVETIHGTLDWLLLDDLIAILQPYVPTDIEALCDA</sequence>
<organism evidence="3 4">
    <name type="scientific">Cudoniella acicularis</name>
    <dbReference type="NCBI Taxonomy" id="354080"/>
    <lineage>
        <taxon>Eukaryota</taxon>
        <taxon>Fungi</taxon>
        <taxon>Dikarya</taxon>
        <taxon>Ascomycota</taxon>
        <taxon>Pezizomycotina</taxon>
        <taxon>Leotiomycetes</taxon>
        <taxon>Helotiales</taxon>
        <taxon>Tricladiaceae</taxon>
        <taxon>Cudoniella</taxon>
    </lineage>
</organism>
<keyword evidence="2" id="KW-0732">Signal</keyword>
<accession>A0A8H4RQS2</accession>
<dbReference type="InterPro" id="IPR029033">
    <property type="entry name" value="His_PPase_superfam"/>
</dbReference>
<reference evidence="3 4" key="1">
    <citation type="submission" date="2020-03" db="EMBL/GenBank/DDBJ databases">
        <title>Draft Genome Sequence of Cudoniella acicularis.</title>
        <authorList>
            <person name="Buettner E."/>
            <person name="Kellner H."/>
        </authorList>
    </citation>
    <scope>NUCLEOTIDE SEQUENCE [LARGE SCALE GENOMIC DNA]</scope>
    <source>
        <strain evidence="3 4">DSM 108380</strain>
    </source>
</reference>
<protein>
    <recommendedName>
        <fullName evidence="5">Acid phosphatase</fullName>
    </recommendedName>
</protein>
<evidence type="ECO:0000256" key="2">
    <source>
        <dbReference type="SAM" id="SignalP"/>
    </source>
</evidence>
<name>A0A8H4RQS2_9HELO</name>
<evidence type="ECO:0000313" key="3">
    <source>
        <dbReference type="EMBL" id="KAF4632752.1"/>
    </source>
</evidence>
<feature type="signal peptide" evidence="2">
    <location>
        <begin position="1"/>
        <end position="17"/>
    </location>
</feature>
<proteinExistence type="inferred from homology"/>
<dbReference type="InterPro" id="IPR050645">
    <property type="entry name" value="Histidine_acid_phosphatase"/>
</dbReference>
<dbReference type="PANTHER" id="PTHR11567">
    <property type="entry name" value="ACID PHOSPHATASE-RELATED"/>
    <property type="match status" value="1"/>
</dbReference>
<keyword evidence="4" id="KW-1185">Reference proteome</keyword>
<comment type="caution">
    <text evidence="3">The sequence shown here is derived from an EMBL/GenBank/DDBJ whole genome shotgun (WGS) entry which is preliminary data.</text>
</comment>
<dbReference type="SUPFAM" id="SSF53254">
    <property type="entry name" value="Phosphoglycerate mutase-like"/>
    <property type="match status" value="1"/>
</dbReference>
<comment type="similarity">
    <text evidence="1">Belongs to the histidine acid phosphatase family.</text>
</comment>
<dbReference type="EMBL" id="JAAMPI010000319">
    <property type="protein sequence ID" value="KAF4632752.1"/>
    <property type="molecule type" value="Genomic_DNA"/>
</dbReference>
<dbReference type="PANTHER" id="PTHR11567:SF195">
    <property type="entry name" value="ACID PHOSPHATASE, PUTATIVE (AFU_ORTHOLOGUE AFUA_3G14570)-RELATED"/>
    <property type="match status" value="1"/>
</dbReference>
<dbReference type="GO" id="GO:0016791">
    <property type="term" value="F:phosphatase activity"/>
    <property type="evidence" value="ECO:0007669"/>
    <property type="project" value="TreeGrafter"/>
</dbReference>
<dbReference type="OrthoDB" id="10262962at2759"/>
<dbReference type="Gene3D" id="3.40.50.1240">
    <property type="entry name" value="Phosphoglycerate mutase-like"/>
    <property type="match status" value="1"/>
</dbReference>
<dbReference type="Pfam" id="PF00328">
    <property type="entry name" value="His_Phos_2"/>
    <property type="match status" value="1"/>
</dbReference>
<evidence type="ECO:0000313" key="4">
    <source>
        <dbReference type="Proteomes" id="UP000566819"/>
    </source>
</evidence>
<evidence type="ECO:0008006" key="5">
    <source>
        <dbReference type="Google" id="ProtNLM"/>
    </source>
</evidence>
<dbReference type="AlphaFoldDB" id="A0A8H4RQS2"/>
<dbReference type="InterPro" id="IPR000560">
    <property type="entry name" value="His_Pase_clade-2"/>
</dbReference>